<dbReference type="Proteomes" id="UP000269276">
    <property type="component" value="Unassembled WGS sequence"/>
</dbReference>
<name>A0A3M7DQ53_HORWE</name>
<dbReference type="PANTHER" id="PTHR11003:SF291">
    <property type="entry name" value="IP11374P"/>
    <property type="match status" value="1"/>
</dbReference>
<evidence type="ECO:0000256" key="4">
    <source>
        <dbReference type="ARBA" id="ARBA00022989"/>
    </source>
</evidence>
<proteinExistence type="predicted"/>
<dbReference type="VEuPathDB" id="FungiDB:BTJ68_06162"/>
<keyword evidence="3 9" id="KW-0812">Transmembrane</keyword>
<feature type="compositionally biased region" description="Basic residues" evidence="8">
    <location>
        <begin position="25"/>
        <end position="34"/>
    </location>
</feature>
<feature type="transmembrane region" description="Helical" evidence="9">
    <location>
        <begin position="119"/>
        <end position="139"/>
    </location>
</feature>
<evidence type="ECO:0000256" key="6">
    <source>
        <dbReference type="ARBA" id="ARBA00023136"/>
    </source>
</evidence>
<feature type="region of interest" description="Disordered" evidence="8">
    <location>
        <begin position="17"/>
        <end position="40"/>
    </location>
</feature>
<gene>
    <name evidence="11" type="ORF">D0863_08611</name>
</gene>
<comment type="subcellular location">
    <subcellularLocation>
        <location evidence="1">Membrane</location>
        <topology evidence="1">Multi-pass membrane protein</topology>
    </subcellularLocation>
</comment>
<dbReference type="EMBL" id="QWIP01000321">
    <property type="protein sequence ID" value="RMY66203.1"/>
    <property type="molecule type" value="Genomic_DNA"/>
</dbReference>
<evidence type="ECO:0000313" key="11">
    <source>
        <dbReference type="EMBL" id="RMY66203.1"/>
    </source>
</evidence>
<comment type="caution">
    <text evidence="11">The sequence shown here is derived from an EMBL/GenBank/DDBJ whole genome shotgun (WGS) entry which is preliminary data.</text>
</comment>
<feature type="transmembrane region" description="Helical" evidence="9">
    <location>
        <begin position="192"/>
        <end position="215"/>
    </location>
</feature>
<keyword evidence="2" id="KW-0813">Transport</keyword>
<dbReference type="SUPFAM" id="SSF81324">
    <property type="entry name" value="Voltage-gated potassium channels"/>
    <property type="match status" value="2"/>
</dbReference>
<organism evidence="11 12">
    <name type="scientific">Hortaea werneckii</name>
    <name type="common">Black yeast</name>
    <name type="synonym">Cladosporium werneckii</name>
    <dbReference type="NCBI Taxonomy" id="91943"/>
    <lineage>
        <taxon>Eukaryota</taxon>
        <taxon>Fungi</taxon>
        <taxon>Dikarya</taxon>
        <taxon>Ascomycota</taxon>
        <taxon>Pezizomycotina</taxon>
        <taxon>Dothideomycetes</taxon>
        <taxon>Dothideomycetidae</taxon>
        <taxon>Mycosphaerellales</taxon>
        <taxon>Teratosphaeriaceae</taxon>
        <taxon>Hortaea</taxon>
    </lineage>
</organism>
<dbReference type="GO" id="GO:0005886">
    <property type="term" value="C:plasma membrane"/>
    <property type="evidence" value="ECO:0007669"/>
    <property type="project" value="TreeGrafter"/>
</dbReference>
<sequence length="697" mass="77831">MVVKKWLFLPFLGGGSDRDRGQRRDRSRSRSRRPSRPENGALVKHESADAFANKGEEELVQDYNAPIRWYMLATLFPLIAGTFGPMASMFNICAIAIPWRLIVDPDSPQSQGEHINDPRWLVAVNIVSLVIAILANVALLGQMTNRLRFNVASPVTIVGWYISGFIDIALAAVAPSQVPLPADNALATYSQAYYYCIFSGAIYVLLSIMLSCTAWGVWIGNYSSEFKLSLAQRSLMLQTILFLAYVLAAGGVYARVEGWDFLNSVYYIIVTLFTIGFGDFSPETHTGRSLYFPMSVGGIIFVGLIIANIRSLVLESTSVKVSTRLVERMRYKSIKAGSPEDGIVKVRGVLHRDTNAPTELARREKEFEVMREIQAAAAHNNRMIALSMATMAFMILWFIGSVCFWQAEKAVGGNNWSYFEALYFTYTAQLTIVVFRPRNADDEAQGYGDFGPQTNSAKPTFVFWSLIALPTLTVLIGAVGDAVTDFVNWYTLWLGKHAPNVFKILTGMKKRSSVDDTFQEAIEKVGAEIEGSNTNGSGFHNIADIETGRVVPAEITDTAFGHVRLGTVEEAYKPFLMLQAARKAIEHLDEESPRKYTFQEWSWILKLLGEDEATEENHRRVGQPVPENAEVATPVCLSPHQVWSWMGQESPLMSLEEGSEPKWVLKRLMEVLELELKRRGDLHVAQEADITSKEGDR</sequence>
<dbReference type="Pfam" id="PF07885">
    <property type="entry name" value="Ion_trans_2"/>
    <property type="match status" value="2"/>
</dbReference>
<feature type="transmembrane region" description="Helical" evidence="9">
    <location>
        <begin position="235"/>
        <end position="255"/>
    </location>
</feature>
<evidence type="ECO:0000256" key="1">
    <source>
        <dbReference type="ARBA" id="ARBA00004141"/>
    </source>
</evidence>
<dbReference type="OrthoDB" id="297496at2759"/>
<evidence type="ECO:0000256" key="7">
    <source>
        <dbReference type="ARBA" id="ARBA00023303"/>
    </source>
</evidence>
<dbReference type="InterPro" id="IPR013099">
    <property type="entry name" value="K_chnl_dom"/>
</dbReference>
<evidence type="ECO:0000256" key="9">
    <source>
        <dbReference type="SAM" id="Phobius"/>
    </source>
</evidence>
<keyword evidence="5" id="KW-0406">Ion transport</keyword>
<keyword evidence="6 9" id="KW-0472">Membrane</keyword>
<feature type="transmembrane region" description="Helical" evidence="9">
    <location>
        <begin position="69"/>
        <end position="99"/>
    </location>
</feature>
<feature type="transmembrane region" description="Helical" evidence="9">
    <location>
        <begin position="261"/>
        <end position="278"/>
    </location>
</feature>
<feature type="transmembrane region" description="Helical" evidence="9">
    <location>
        <begin position="384"/>
        <end position="405"/>
    </location>
</feature>
<evidence type="ECO:0000256" key="3">
    <source>
        <dbReference type="ARBA" id="ARBA00022692"/>
    </source>
</evidence>
<feature type="transmembrane region" description="Helical" evidence="9">
    <location>
        <begin position="417"/>
        <end position="435"/>
    </location>
</feature>
<dbReference type="GO" id="GO:0030322">
    <property type="term" value="P:stabilization of membrane potential"/>
    <property type="evidence" value="ECO:0007669"/>
    <property type="project" value="TreeGrafter"/>
</dbReference>
<dbReference type="GO" id="GO:0022841">
    <property type="term" value="F:potassium ion leak channel activity"/>
    <property type="evidence" value="ECO:0007669"/>
    <property type="project" value="TreeGrafter"/>
</dbReference>
<feature type="transmembrane region" description="Helical" evidence="9">
    <location>
        <begin position="461"/>
        <end position="483"/>
    </location>
</feature>
<keyword evidence="7" id="KW-0407">Ion channel</keyword>
<reference evidence="11 12" key="1">
    <citation type="journal article" date="2018" name="BMC Genomics">
        <title>Genomic evidence for intraspecific hybridization in a clonal and extremely halotolerant yeast.</title>
        <authorList>
            <person name="Gostincar C."/>
            <person name="Stajich J.E."/>
            <person name="Zupancic J."/>
            <person name="Zalar P."/>
            <person name="Gunde-Cimerman N."/>
        </authorList>
    </citation>
    <scope>NUCLEOTIDE SEQUENCE [LARGE SCALE GENOMIC DNA]</scope>
    <source>
        <strain evidence="11 12">EXF-2682</strain>
    </source>
</reference>
<evidence type="ECO:0000256" key="8">
    <source>
        <dbReference type="SAM" id="MobiDB-lite"/>
    </source>
</evidence>
<feature type="transmembrane region" description="Helical" evidence="9">
    <location>
        <begin position="290"/>
        <end position="309"/>
    </location>
</feature>
<evidence type="ECO:0000256" key="5">
    <source>
        <dbReference type="ARBA" id="ARBA00023065"/>
    </source>
</evidence>
<accession>A0A3M7DQ53</accession>
<feature type="domain" description="Potassium channel" evidence="10">
    <location>
        <begin position="242"/>
        <end position="313"/>
    </location>
</feature>
<evidence type="ECO:0000256" key="2">
    <source>
        <dbReference type="ARBA" id="ARBA00022448"/>
    </source>
</evidence>
<feature type="domain" description="Potassium channel" evidence="10">
    <location>
        <begin position="395"/>
        <end position="484"/>
    </location>
</feature>
<evidence type="ECO:0000313" key="12">
    <source>
        <dbReference type="Proteomes" id="UP000269276"/>
    </source>
</evidence>
<evidence type="ECO:0000259" key="10">
    <source>
        <dbReference type="Pfam" id="PF07885"/>
    </source>
</evidence>
<dbReference type="AlphaFoldDB" id="A0A3M7DQ53"/>
<keyword evidence="4 9" id="KW-1133">Transmembrane helix</keyword>
<dbReference type="Gene3D" id="1.10.287.70">
    <property type="match status" value="2"/>
</dbReference>
<dbReference type="InterPro" id="IPR003280">
    <property type="entry name" value="2pore_dom_K_chnl"/>
</dbReference>
<protein>
    <recommendedName>
        <fullName evidence="10">Potassium channel domain-containing protein</fullName>
    </recommendedName>
</protein>
<dbReference type="GO" id="GO:0015271">
    <property type="term" value="F:outward rectifier potassium channel activity"/>
    <property type="evidence" value="ECO:0007669"/>
    <property type="project" value="TreeGrafter"/>
</dbReference>
<dbReference type="PANTHER" id="PTHR11003">
    <property type="entry name" value="POTASSIUM CHANNEL, SUBFAMILY K"/>
    <property type="match status" value="1"/>
</dbReference>